<feature type="non-terminal residue" evidence="2">
    <location>
        <position position="251"/>
    </location>
</feature>
<protein>
    <submittedName>
        <fullName evidence="2">Uncharacterized protein</fullName>
    </submittedName>
</protein>
<organism evidence="2 3">
    <name type="scientific">Symbiodinium necroappetens</name>
    <dbReference type="NCBI Taxonomy" id="1628268"/>
    <lineage>
        <taxon>Eukaryota</taxon>
        <taxon>Sar</taxon>
        <taxon>Alveolata</taxon>
        <taxon>Dinophyceae</taxon>
        <taxon>Suessiales</taxon>
        <taxon>Symbiodiniaceae</taxon>
        <taxon>Symbiodinium</taxon>
    </lineage>
</organism>
<reference evidence="2" key="1">
    <citation type="submission" date="2021-02" db="EMBL/GenBank/DDBJ databases">
        <authorList>
            <person name="Dougan E. K."/>
            <person name="Rhodes N."/>
            <person name="Thang M."/>
            <person name="Chan C."/>
        </authorList>
    </citation>
    <scope>NUCLEOTIDE SEQUENCE</scope>
</reference>
<proteinExistence type="predicted"/>
<feature type="non-terminal residue" evidence="2">
    <location>
        <position position="1"/>
    </location>
</feature>
<dbReference type="Proteomes" id="UP000601435">
    <property type="component" value="Unassembled WGS sequence"/>
</dbReference>
<gene>
    <name evidence="2" type="ORF">SNEC2469_LOCUS596</name>
</gene>
<evidence type="ECO:0000256" key="1">
    <source>
        <dbReference type="SAM" id="MobiDB-lite"/>
    </source>
</evidence>
<evidence type="ECO:0000313" key="2">
    <source>
        <dbReference type="EMBL" id="CAE7175863.1"/>
    </source>
</evidence>
<feature type="compositionally biased region" description="Basic and acidic residues" evidence="1">
    <location>
        <begin position="188"/>
        <end position="205"/>
    </location>
</feature>
<sequence>KGWVDNCFSEIDEFWLCDESTLMTVFNDGEESIRTFHAAELGFTGEWSPHVEISTEVVITQEIVERLSKQPEWEKELEQKTGIPIMVDSTRQKVAIGPATPPKVKEALTLVNSELSKLDQQIWSADQPPPAEPEKPPEAPEKAVPPAEPEQVGTQEGETLLSQVQALLPEAQKERTPKRKRRLSSSDSETRRSESKRRLVSESKEMFRLGFETALKQLEETRRAAAEKEKPKAKEKDKDFGPPAEFASLLR</sequence>
<evidence type="ECO:0000313" key="3">
    <source>
        <dbReference type="Proteomes" id="UP000601435"/>
    </source>
</evidence>
<feature type="compositionally biased region" description="Basic and acidic residues" evidence="1">
    <location>
        <begin position="132"/>
        <end position="141"/>
    </location>
</feature>
<accession>A0A812IQR9</accession>
<keyword evidence="3" id="KW-1185">Reference proteome</keyword>
<feature type="compositionally biased region" description="Polar residues" evidence="1">
    <location>
        <begin position="152"/>
        <end position="165"/>
    </location>
</feature>
<dbReference type="AlphaFoldDB" id="A0A812IQR9"/>
<feature type="region of interest" description="Disordered" evidence="1">
    <location>
        <begin position="124"/>
        <end position="205"/>
    </location>
</feature>
<feature type="region of interest" description="Disordered" evidence="1">
    <location>
        <begin position="220"/>
        <end position="251"/>
    </location>
</feature>
<dbReference type="OrthoDB" id="442984at2759"/>
<comment type="caution">
    <text evidence="2">The sequence shown here is derived from an EMBL/GenBank/DDBJ whole genome shotgun (WGS) entry which is preliminary data.</text>
</comment>
<feature type="compositionally biased region" description="Basic and acidic residues" evidence="1">
    <location>
        <begin position="220"/>
        <end position="240"/>
    </location>
</feature>
<dbReference type="EMBL" id="CAJNJA010003715">
    <property type="protein sequence ID" value="CAE7175863.1"/>
    <property type="molecule type" value="Genomic_DNA"/>
</dbReference>
<name>A0A812IQR9_9DINO</name>